<dbReference type="InterPro" id="IPR009009">
    <property type="entry name" value="RlpA-like_DPBB"/>
</dbReference>
<comment type="function">
    <text evidence="3">Lytic transglycosylase with a strong preference for naked glycan strands that lack stem peptides.</text>
</comment>
<keyword evidence="2 3" id="KW-0961">Cell wall biogenesis/degradation</keyword>
<dbReference type="Gene3D" id="2.40.40.10">
    <property type="entry name" value="RlpA-like domain"/>
    <property type="match status" value="1"/>
</dbReference>
<evidence type="ECO:0000256" key="5">
    <source>
        <dbReference type="SAM" id="SignalP"/>
    </source>
</evidence>
<dbReference type="EMBL" id="JAGDYP010000004">
    <property type="protein sequence ID" value="MBO1883997.1"/>
    <property type="molecule type" value="Genomic_DNA"/>
</dbReference>
<dbReference type="Pfam" id="PF03330">
    <property type="entry name" value="DPBB_1"/>
    <property type="match status" value="1"/>
</dbReference>
<evidence type="ECO:0000259" key="6">
    <source>
        <dbReference type="Pfam" id="PF03330"/>
    </source>
</evidence>
<keyword evidence="8" id="KW-1185">Reference proteome</keyword>
<evidence type="ECO:0000256" key="1">
    <source>
        <dbReference type="ARBA" id="ARBA00023239"/>
    </source>
</evidence>
<dbReference type="EC" id="4.2.2.-" evidence="3"/>
<gene>
    <name evidence="3" type="primary">rlpA</name>
    <name evidence="7" type="ORF">J4N46_06130</name>
</gene>
<dbReference type="NCBIfam" id="TIGR00413">
    <property type="entry name" value="rlpA"/>
    <property type="match status" value="1"/>
</dbReference>
<comment type="subcellular location">
    <subcellularLocation>
        <location evidence="3">Cell membrane</location>
        <topology evidence="3">Lipid-anchor</topology>
    </subcellularLocation>
</comment>
<dbReference type="Proteomes" id="UP000681610">
    <property type="component" value="Unassembled WGS sequence"/>
</dbReference>
<keyword evidence="3" id="KW-0449">Lipoprotein</keyword>
<dbReference type="PANTHER" id="PTHR34183">
    <property type="entry name" value="ENDOLYTIC PEPTIDOGLYCAN TRANSGLYCOSYLASE RLPA"/>
    <property type="match status" value="1"/>
</dbReference>
<evidence type="ECO:0000256" key="4">
    <source>
        <dbReference type="RuleBase" id="RU003495"/>
    </source>
</evidence>
<comment type="caution">
    <text evidence="7">The sequence shown here is derived from an EMBL/GenBank/DDBJ whole genome shotgun (WGS) entry which is preliminary data.</text>
</comment>
<keyword evidence="3" id="KW-1003">Cell membrane</keyword>
<evidence type="ECO:0000313" key="8">
    <source>
        <dbReference type="Proteomes" id="UP000681610"/>
    </source>
</evidence>
<dbReference type="CDD" id="cd22268">
    <property type="entry name" value="DPBB_RlpA-like"/>
    <property type="match status" value="1"/>
</dbReference>
<sequence length="146" mass="16152">MKRKIIRNILSVAGVLLLQSCTTASPHHYPTKAKSYKAATHKAAAEAGTYKTNVAASYYHDKFNGRKTASGAIFSNYKLTAAHRSLPFGTEVKVTNRTNGKSIIVTINDRGPFTKDREIDLSKKAFMEISEHKNQGVLQVDIEILK</sequence>
<dbReference type="InterPro" id="IPR012997">
    <property type="entry name" value="RplA"/>
</dbReference>
<keyword evidence="1 3" id="KW-0456">Lyase</keyword>
<proteinExistence type="inferred from homology"/>
<keyword evidence="5" id="KW-0732">Signal</keyword>
<feature type="domain" description="RlpA-like protein double-psi beta-barrel" evidence="6">
    <location>
        <begin position="53"/>
        <end position="141"/>
    </location>
</feature>
<dbReference type="HAMAP" id="MF_02071">
    <property type="entry name" value="RlpA"/>
    <property type="match status" value="1"/>
</dbReference>
<dbReference type="RefSeq" id="WP_208058570.1">
    <property type="nucleotide sequence ID" value="NZ_JAGDYP010000004.1"/>
</dbReference>
<keyword evidence="3" id="KW-0564">Palmitate</keyword>
<protein>
    <recommendedName>
        <fullName evidence="3">Probable endolytic peptidoglycan transglycosylase RlpA</fullName>
        <ecNumber evidence="3">4.2.2.-</ecNumber>
    </recommendedName>
</protein>
<dbReference type="PANTHER" id="PTHR34183:SF8">
    <property type="entry name" value="ENDOLYTIC PEPTIDOGLYCAN TRANSGLYCOSYLASE RLPA-RELATED"/>
    <property type="match status" value="1"/>
</dbReference>
<comment type="similarity">
    <text evidence="3 4">Belongs to the RlpA family.</text>
</comment>
<evidence type="ECO:0000313" key="7">
    <source>
        <dbReference type="EMBL" id="MBO1883997.1"/>
    </source>
</evidence>
<feature type="chain" id="PRO_5046659769" description="Probable endolytic peptidoglycan transglycosylase RlpA" evidence="5">
    <location>
        <begin position="25"/>
        <end position="146"/>
    </location>
</feature>
<dbReference type="SUPFAM" id="SSF50685">
    <property type="entry name" value="Barwin-like endoglucanases"/>
    <property type="match status" value="1"/>
</dbReference>
<organism evidence="7 8">
    <name type="scientific">Capnocytophaga bilenii</name>
    <dbReference type="NCBI Taxonomy" id="2819369"/>
    <lineage>
        <taxon>Bacteria</taxon>
        <taxon>Pseudomonadati</taxon>
        <taxon>Bacteroidota</taxon>
        <taxon>Flavobacteriia</taxon>
        <taxon>Flavobacteriales</taxon>
        <taxon>Flavobacteriaceae</taxon>
        <taxon>Capnocytophaga</taxon>
    </lineage>
</organism>
<evidence type="ECO:0000256" key="3">
    <source>
        <dbReference type="HAMAP-Rule" id="MF_02071"/>
    </source>
</evidence>
<reference evidence="7 8" key="1">
    <citation type="submission" date="2021-03" db="EMBL/GenBank/DDBJ databases">
        <title>Isolation and description of Capnocytophaga bilenii sp. nov., a novel Capnocytophaga species, isolated from a gingivitis subject.</title>
        <authorList>
            <person name="Antezack A."/>
            <person name="Monnet-Corti V."/>
            <person name="La Scola B."/>
        </authorList>
    </citation>
    <scope>NUCLEOTIDE SEQUENCE [LARGE SCALE GENOMIC DNA]</scope>
    <source>
        <strain evidence="7 8">Marseille-Q4570</strain>
    </source>
</reference>
<dbReference type="InterPro" id="IPR036908">
    <property type="entry name" value="RlpA-like_sf"/>
</dbReference>
<dbReference type="InterPro" id="IPR034718">
    <property type="entry name" value="RlpA"/>
</dbReference>
<dbReference type="PROSITE" id="PS51257">
    <property type="entry name" value="PROKAR_LIPOPROTEIN"/>
    <property type="match status" value="1"/>
</dbReference>
<evidence type="ECO:0000256" key="2">
    <source>
        <dbReference type="ARBA" id="ARBA00023316"/>
    </source>
</evidence>
<name>A0ABS3PXZ2_9FLAO</name>
<keyword evidence="3" id="KW-0472">Membrane</keyword>
<accession>A0ABS3PXZ2</accession>
<feature type="signal peptide" evidence="5">
    <location>
        <begin position="1"/>
        <end position="24"/>
    </location>
</feature>